<evidence type="ECO:0000256" key="6">
    <source>
        <dbReference type="ARBA" id="ARBA00023125"/>
    </source>
</evidence>
<dbReference type="InterPro" id="IPR027417">
    <property type="entry name" value="P-loop_NTPase"/>
</dbReference>
<dbReference type="SUPFAM" id="SSF46689">
    <property type="entry name" value="Homeodomain-like"/>
    <property type="match status" value="1"/>
</dbReference>
<dbReference type="InterPro" id="IPR002078">
    <property type="entry name" value="Sigma_54_int"/>
</dbReference>
<evidence type="ECO:0000256" key="3">
    <source>
        <dbReference type="ARBA" id="ARBA00022840"/>
    </source>
</evidence>
<evidence type="ECO:0000256" key="8">
    <source>
        <dbReference type="PROSITE-ProRule" id="PRU00169"/>
    </source>
</evidence>
<dbReference type="Gene3D" id="1.10.8.60">
    <property type="match status" value="1"/>
</dbReference>
<dbReference type="SUPFAM" id="SSF52172">
    <property type="entry name" value="CheY-like"/>
    <property type="match status" value="1"/>
</dbReference>
<dbReference type="KEGG" id="ccro:CMC5_038080"/>
<evidence type="ECO:0000259" key="10">
    <source>
        <dbReference type="PROSITE" id="PS50110"/>
    </source>
</evidence>
<reference evidence="11 12" key="1">
    <citation type="submission" date="2015-07" db="EMBL/GenBank/DDBJ databases">
        <title>Genome analysis of myxobacterium Chondromyces crocatus Cm c5 reveals a high potential for natural compound synthesis and the genetic basis for the loss of fruiting body formation.</title>
        <authorList>
            <person name="Zaburannyi N."/>
            <person name="Bunk B."/>
            <person name="Maier J."/>
            <person name="Overmann J."/>
            <person name="Mueller R."/>
        </authorList>
    </citation>
    <scope>NUCLEOTIDE SEQUENCE [LARGE SCALE GENOMIC DNA]</scope>
    <source>
        <strain evidence="11 12">Cm c5</strain>
    </source>
</reference>
<dbReference type="Gene3D" id="3.40.50.300">
    <property type="entry name" value="P-loop containing nucleotide triphosphate hydrolases"/>
    <property type="match status" value="1"/>
</dbReference>
<dbReference type="SMART" id="SM00448">
    <property type="entry name" value="REC"/>
    <property type="match status" value="1"/>
</dbReference>
<dbReference type="InterPro" id="IPR025944">
    <property type="entry name" value="Sigma_54_int_dom_CS"/>
</dbReference>
<dbReference type="PROSITE" id="PS50045">
    <property type="entry name" value="SIGMA54_INTERACT_4"/>
    <property type="match status" value="1"/>
</dbReference>
<keyword evidence="5" id="KW-0805">Transcription regulation</keyword>
<dbReference type="GO" id="GO:0000160">
    <property type="term" value="P:phosphorelay signal transduction system"/>
    <property type="evidence" value="ECO:0007669"/>
    <property type="project" value="UniProtKB-KW"/>
</dbReference>
<dbReference type="InterPro" id="IPR009057">
    <property type="entry name" value="Homeodomain-like_sf"/>
</dbReference>
<keyword evidence="3" id="KW-0067">ATP-binding</keyword>
<dbReference type="PANTHER" id="PTHR32071">
    <property type="entry name" value="TRANSCRIPTIONAL REGULATORY PROTEIN"/>
    <property type="match status" value="1"/>
</dbReference>
<dbReference type="EMBL" id="CP012159">
    <property type="protein sequence ID" value="AKT39659.1"/>
    <property type="molecule type" value="Genomic_DNA"/>
</dbReference>
<dbReference type="InterPro" id="IPR002197">
    <property type="entry name" value="HTH_Fis"/>
</dbReference>
<dbReference type="InterPro" id="IPR003593">
    <property type="entry name" value="AAA+_ATPase"/>
</dbReference>
<evidence type="ECO:0000256" key="4">
    <source>
        <dbReference type="ARBA" id="ARBA00023012"/>
    </source>
</evidence>
<keyword evidence="7" id="KW-0804">Transcription</keyword>
<dbReference type="Pfam" id="PF25601">
    <property type="entry name" value="AAA_lid_14"/>
    <property type="match status" value="1"/>
</dbReference>
<dbReference type="InterPro" id="IPR011006">
    <property type="entry name" value="CheY-like_superfamily"/>
</dbReference>
<dbReference type="PROSITE" id="PS00676">
    <property type="entry name" value="SIGMA54_INTERACT_2"/>
    <property type="match status" value="1"/>
</dbReference>
<name>A0A0K1EFP2_CHOCO</name>
<sequence length="450" mass="49207">MPDRARAPHVVVVDDKIAMAEMLADGLVDRGFSAVAVATGAQALAQIEAEPVDALVTDLRMPGMDGVELLAAARRAAPDLPVIVMTAYGAVDTAIESIRRGAYHYLTKPFKLDELIVYLSRALDEANLRRETRTLRRSLQGQAPRDRIVARSASMRAALDVIERVCGSDVPVLLTGPTGAGKGLLARHLHAESGRANGSFVTVNCAALPEPLLESELFGHAKGAFTGASTRRPGLFAEAEGGTLFLDEIGEMAPPLQAKLLDVIERRVVRPLGSVKELSVDVRIVAATHRDLRRRVAEGLFREDLLYRLDVVAVRVPPLRERREDIPELLERFLSEARTRHPSACVQRLSPACMTQLLDYPWPGNVRELAHTVERLVLLGRTPEAQPPDAALPHPVLADTPAPEFAGPVLTLRELQQRYVRWALVELGGNKTRAAERLGIDVKTLTKYLL</sequence>
<keyword evidence="4" id="KW-0902">Two-component regulatory system</keyword>
<dbReference type="InterPro" id="IPR025943">
    <property type="entry name" value="Sigma_54_int_dom_ATP-bd_2"/>
</dbReference>
<dbReference type="SUPFAM" id="SSF52540">
    <property type="entry name" value="P-loop containing nucleoside triphosphate hydrolases"/>
    <property type="match status" value="1"/>
</dbReference>
<evidence type="ECO:0000256" key="5">
    <source>
        <dbReference type="ARBA" id="ARBA00023015"/>
    </source>
</evidence>
<dbReference type="GO" id="GO:0006355">
    <property type="term" value="P:regulation of DNA-templated transcription"/>
    <property type="evidence" value="ECO:0007669"/>
    <property type="project" value="InterPro"/>
</dbReference>
<evidence type="ECO:0000256" key="1">
    <source>
        <dbReference type="ARBA" id="ARBA00022553"/>
    </source>
</evidence>
<dbReference type="SMART" id="SM00382">
    <property type="entry name" value="AAA"/>
    <property type="match status" value="1"/>
</dbReference>
<accession>A0A0K1EFP2</accession>
<dbReference type="Pfam" id="PF00158">
    <property type="entry name" value="Sigma54_activat"/>
    <property type="match status" value="1"/>
</dbReference>
<protein>
    <submittedName>
        <fullName evidence="11">Fis family transcriptional regulator</fullName>
    </submittedName>
</protein>
<dbReference type="FunFam" id="3.40.50.2300:FF:000018">
    <property type="entry name" value="DNA-binding transcriptional regulator NtrC"/>
    <property type="match status" value="1"/>
</dbReference>
<dbReference type="CDD" id="cd00009">
    <property type="entry name" value="AAA"/>
    <property type="match status" value="1"/>
</dbReference>
<evidence type="ECO:0000256" key="2">
    <source>
        <dbReference type="ARBA" id="ARBA00022741"/>
    </source>
</evidence>
<dbReference type="InterPro" id="IPR058031">
    <property type="entry name" value="AAA_lid_NorR"/>
</dbReference>
<organism evidence="11 12">
    <name type="scientific">Chondromyces crocatus</name>
    <dbReference type="NCBI Taxonomy" id="52"/>
    <lineage>
        <taxon>Bacteria</taxon>
        <taxon>Pseudomonadati</taxon>
        <taxon>Myxococcota</taxon>
        <taxon>Polyangia</taxon>
        <taxon>Polyangiales</taxon>
        <taxon>Polyangiaceae</taxon>
        <taxon>Chondromyces</taxon>
    </lineage>
</organism>
<dbReference type="Pfam" id="PF02954">
    <property type="entry name" value="HTH_8"/>
    <property type="match status" value="1"/>
</dbReference>
<keyword evidence="1 8" id="KW-0597">Phosphoprotein</keyword>
<dbReference type="PATRIC" id="fig|52.7.peg.4190"/>
<keyword evidence="12" id="KW-1185">Reference proteome</keyword>
<dbReference type="InterPro" id="IPR001789">
    <property type="entry name" value="Sig_transdc_resp-reg_receiver"/>
</dbReference>
<evidence type="ECO:0000313" key="11">
    <source>
        <dbReference type="EMBL" id="AKT39659.1"/>
    </source>
</evidence>
<dbReference type="AlphaFoldDB" id="A0A0K1EFP2"/>
<evidence type="ECO:0000256" key="7">
    <source>
        <dbReference type="ARBA" id="ARBA00023163"/>
    </source>
</evidence>
<dbReference type="STRING" id="52.CMC5_038080"/>
<feature type="modified residue" description="4-aspartylphosphate" evidence="8">
    <location>
        <position position="58"/>
    </location>
</feature>
<evidence type="ECO:0000313" key="12">
    <source>
        <dbReference type="Proteomes" id="UP000067626"/>
    </source>
</evidence>
<dbReference type="OrthoDB" id="7187989at2"/>
<keyword evidence="6" id="KW-0238">DNA-binding</keyword>
<dbReference type="RefSeq" id="WP_082363470.1">
    <property type="nucleotide sequence ID" value="NZ_CP012159.1"/>
</dbReference>
<dbReference type="FunFam" id="3.40.50.300:FF:000006">
    <property type="entry name" value="DNA-binding transcriptional regulator NtrC"/>
    <property type="match status" value="1"/>
</dbReference>
<dbReference type="PROSITE" id="PS00688">
    <property type="entry name" value="SIGMA54_INTERACT_3"/>
    <property type="match status" value="1"/>
</dbReference>
<dbReference type="Gene3D" id="1.10.10.60">
    <property type="entry name" value="Homeodomain-like"/>
    <property type="match status" value="1"/>
</dbReference>
<keyword evidence="2" id="KW-0547">Nucleotide-binding</keyword>
<proteinExistence type="predicted"/>
<dbReference type="Gene3D" id="3.40.50.2300">
    <property type="match status" value="1"/>
</dbReference>
<dbReference type="GO" id="GO:0005524">
    <property type="term" value="F:ATP binding"/>
    <property type="evidence" value="ECO:0007669"/>
    <property type="project" value="UniProtKB-KW"/>
</dbReference>
<dbReference type="Pfam" id="PF00072">
    <property type="entry name" value="Response_reg"/>
    <property type="match status" value="1"/>
</dbReference>
<dbReference type="Proteomes" id="UP000067626">
    <property type="component" value="Chromosome"/>
</dbReference>
<gene>
    <name evidence="11" type="primary">fis</name>
    <name evidence="11" type="ORF">CMC5_038080</name>
</gene>
<dbReference type="GO" id="GO:0043565">
    <property type="term" value="F:sequence-specific DNA binding"/>
    <property type="evidence" value="ECO:0007669"/>
    <property type="project" value="InterPro"/>
</dbReference>
<evidence type="ECO:0000259" key="9">
    <source>
        <dbReference type="PROSITE" id="PS50045"/>
    </source>
</evidence>
<feature type="domain" description="Response regulatory" evidence="10">
    <location>
        <begin position="9"/>
        <end position="123"/>
    </location>
</feature>
<feature type="domain" description="Sigma-54 factor interaction" evidence="9">
    <location>
        <begin position="148"/>
        <end position="378"/>
    </location>
</feature>
<dbReference type="PROSITE" id="PS50110">
    <property type="entry name" value="RESPONSE_REGULATORY"/>
    <property type="match status" value="1"/>
</dbReference>